<evidence type="ECO:0000256" key="1">
    <source>
        <dbReference type="ARBA" id="ARBA00022898"/>
    </source>
</evidence>
<comment type="similarity">
    <text evidence="2 4">Belongs to the pyridoxal phosphate-binding protein YggS/PROSC family.</text>
</comment>
<dbReference type="InterPro" id="IPR001608">
    <property type="entry name" value="Ala_racemase_N"/>
</dbReference>
<dbReference type="SUPFAM" id="SSF51419">
    <property type="entry name" value="PLP-binding barrel"/>
    <property type="match status" value="1"/>
</dbReference>
<name>A0A1V5MGW9_UNCT6</name>
<dbReference type="InterPro" id="IPR029066">
    <property type="entry name" value="PLP-binding_barrel"/>
</dbReference>
<protein>
    <recommendedName>
        <fullName evidence="2">Pyridoxal phosphate homeostasis protein</fullName>
        <shortName evidence="2">PLP homeostasis protein</shortName>
    </recommendedName>
</protein>
<sequence>MGIRENVREVLGGLPAGVELEAAVKSRSPEEIREAVAAGIRIVGANYVQEAAAVFPGLGPEVRRHFIGRLQKNKVKKAVELFDLVETVDSFELGAELARRAEAAGKVMPVLVEVNSGREAQKAGVRPEAALELAAALAGLKGLRVEGLMTMGPAAAGPEELLACFRATRSLYEAGRERFGLSFRCLSMGMSDSYRLAVEAGANLVRLGTRLFGPRPSPHLLK</sequence>
<dbReference type="Pfam" id="PF01168">
    <property type="entry name" value="Ala_racemase_N"/>
    <property type="match status" value="1"/>
</dbReference>
<evidence type="ECO:0000256" key="2">
    <source>
        <dbReference type="HAMAP-Rule" id="MF_02087"/>
    </source>
</evidence>
<feature type="domain" description="Alanine racemase N-terminal" evidence="5">
    <location>
        <begin position="3"/>
        <end position="216"/>
    </location>
</feature>
<dbReference type="NCBIfam" id="TIGR00044">
    <property type="entry name" value="YggS family pyridoxal phosphate-dependent enzyme"/>
    <property type="match status" value="1"/>
</dbReference>
<dbReference type="AlphaFoldDB" id="A0A1V5MGW9"/>
<dbReference type="CDD" id="cd00635">
    <property type="entry name" value="PLPDE_III_YBL036c_like"/>
    <property type="match status" value="1"/>
</dbReference>
<evidence type="ECO:0000313" key="6">
    <source>
        <dbReference type="EMBL" id="OPZ92488.1"/>
    </source>
</evidence>
<evidence type="ECO:0000259" key="5">
    <source>
        <dbReference type="Pfam" id="PF01168"/>
    </source>
</evidence>
<dbReference type="Gene3D" id="3.20.20.10">
    <property type="entry name" value="Alanine racemase"/>
    <property type="match status" value="1"/>
</dbReference>
<keyword evidence="1 2" id="KW-0663">Pyridoxal phosphate</keyword>
<dbReference type="Proteomes" id="UP000485484">
    <property type="component" value="Unassembled WGS sequence"/>
</dbReference>
<dbReference type="PIRSF" id="PIRSF004848">
    <property type="entry name" value="YBL036c_PLPDEIII"/>
    <property type="match status" value="1"/>
</dbReference>
<comment type="caution">
    <text evidence="6">The sequence shown here is derived from an EMBL/GenBank/DDBJ whole genome shotgun (WGS) entry which is preliminary data.</text>
</comment>
<dbReference type="GO" id="GO:0030170">
    <property type="term" value="F:pyridoxal phosphate binding"/>
    <property type="evidence" value="ECO:0007669"/>
    <property type="project" value="UniProtKB-UniRule"/>
</dbReference>
<dbReference type="HAMAP" id="MF_02087">
    <property type="entry name" value="PLP_homeostasis"/>
    <property type="match status" value="1"/>
</dbReference>
<dbReference type="InterPro" id="IPR011078">
    <property type="entry name" value="PyrdxlP_homeostasis"/>
</dbReference>
<reference evidence="6" key="1">
    <citation type="submission" date="2017-02" db="EMBL/GenBank/DDBJ databases">
        <title>Delving into the versatile metabolic prowess of the omnipresent phylum Bacteroidetes.</title>
        <authorList>
            <person name="Nobu M.K."/>
            <person name="Mei R."/>
            <person name="Narihiro T."/>
            <person name="Kuroda K."/>
            <person name="Liu W.-T."/>
        </authorList>
    </citation>
    <scope>NUCLEOTIDE SEQUENCE</scope>
    <source>
        <strain evidence="6">ADurb.Bin417</strain>
    </source>
</reference>
<comment type="cofactor">
    <cofactor evidence="3">
        <name>pyridoxal 5'-phosphate</name>
        <dbReference type="ChEBI" id="CHEBI:597326"/>
    </cofactor>
</comment>
<accession>A0A1V5MGW9</accession>
<evidence type="ECO:0000256" key="4">
    <source>
        <dbReference type="RuleBase" id="RU004514"/>
    </source>
</evidence>
<dbReference type="PANTHER" id="PTHR10146">
    <property type="entry name" value="PROLINE SYNTHETASE CO-TRANSCRIBED BACTERIAL HOMOLOG PROTEIN"/>
    <property type="match status" value="1"/>
</dbReference>
<evidence type="ECO:0000256" key="3">
    <source>
        <dbReference type="PIRSR" id="PIRSR004848-1"/>
    </source>
</evidence>
<proteinExistence type="inferred from homology"/>
<dbReference type="EMBL" id="MWAK01000093">
    <property type="protein sequence ID" value="OPZ92488.1"/>
    <property type="molecule type" value="Genomic_DNA"/>
</dbReference>
<organism evidence="6">
    <name type="scientific">candidate division TA06 bacterium ADurb.Bin417</name>
    <dbReference type="NCBI Taxonomy" id="1852828"/>
    <lineage>
        <taxon>Bacteria</taxon>
        <taxon>Bacteria division TA06</taxon>
    </lineage>
</organism>
<dbReference type="PANTHER" id="PTHR10146:SF14">
    <property type="entry name" value="PYRIDOXAL PHOSPHATE HOMEOSTASIS PROTEIN"/>
    <property type="match status" value="1"/>
</dbReference>
<feature type="modified residue" description="N6-(pyridoxal phosphate)lysine" evidence="2 3">
    <location>
        <position position="25"/>
    </location>
</feature>
<comment type="function">
    <text evidence="2">Pyridoxal 5'-phosphate (PLP)-binding protein, which is involved in PLP homeostasis.</text>
</comment>
<gene>
    <name evidence="6" type="ORF">BWY73_00779</name>
</gene>